<proteinExistence type="predicted"/>
<comment type="caution">
    <text evidence="1">The sequence shown here is derived from an EMBL/GenBank/DDBJ whole genome shotgun (WGS) entry which is preliminary data.</text>
</comment>
<dbReference type="AlphaFoldDB" id="A0A2I0IKJ8"/>
<dbReference type="Proteomes" id="UP000233551">
    <property type="component" value="Unassembled WGS sequence"/>
</dbReference>
<evidence type="ECO:0000313" key="2">
    <source>
        <dbReference type="Proteomes" id="UP000233551"/>
    </source>
</evidence>
<dbReference type="EMBL" id="PGOL01002924">
    <property type="protein sequence ID" value="PKI44273.1"/>
    <property type="molecule type" value="Genomic_DNA"/>
</dbReference>
<reference evidence="1 2" key="1">
    <citation type="submission" date="2017-11" db="EMBL/GenBank/DDBJ databases">
        <title>De-novo sequencing of pomegranate (Punica granatum L.) genome.</title>
        <authorList>
            <person name="Akparov Z."/>
            <person name="Amiraslanov A."/>
            <person name="Hajiyeva S."/>
            <person name="Abbasov M."/>
            <person name="Kaur K."/>
            <person name="Hamwieh A."/>
            <person name="Solovyev V."/>
            <person name="Salamov A."/>
            <person name="Braich B."/>
            <person name="Kosarev P."/>
            <person name="Mahmoud A."/>
            <person name="Hajiyev E."/>
            <person name="Babayeva S."/>
            <person name="Izzatullayeva V."/>
            <person name="Mammadov A."/>
            <person name="Mammadov A."/>
            <person name="Sharifova S."/>
            <person name="Ojaghi J."/>
            <person name="Eynullazada K."/>
            <person name="Bayramov B."/>
            <person name="Abdulazimova A."/>
            <person name="Shahmuradov I."/>
        </authorList>
    </citation>
    <scope>NUCLEOTIDE SEQUENCE [LARGE SCALE GENOMIC DNA]</scope>
    <source>
        <strain evidence="2">cv. AG2017</strain>
        <tissue evidence="1">Leaf</tissue>
    </source>
</reference>
<evidence type="ECO:0000313" key="1">
    <source>
        <dbReference type="EMBL" id="PKI44273.1"/>
    </source>
</evidence>
<accession>A0A2I0IKJ8</accession>
<protein>
    <submittedName>
        <fullName evidence="1">Uncharacterized protein</fullName>
    </submittedName>
</protein>
<gene>
    <name evidence="1" type="ORF">CRG98_035347</name>
</gene>
<keyword evidence="2" id="KW-1185">Reference proteome</keyword>
<organism evidence="1 2">
    <name type="scientific">Punica granatum</name>
    <name type="common">Pomegranate</name>
    <dbReference type="NCBI Taxonomy" id="22663"/>
    <lineage>
        <taxon>Eukaryota</taxon>
        <taxon>Viridiplantae</taxon>
        <taxon>Streptophyta</taxon>
        <taxon>Embryophyta</taxon>
        <taxon>Tracheophyta</taxon>
        <taxon>Spermatophyta</taxon>
        <taxon>Magnoliopsida</taxon>
        <taxon>eudicotyledons</taxon>
        <taxon>Gunneridae</taxon>
        <taxon>Pentapetalae</taxon>
        <taxon>rosids</taxon>
        <taxon>malvids</taxon>
        <taxon>Myrtales</taxon>
        <taxon>Lythraceae</taxon>
        <taxon>Punica</taxon>
    </lineage>
</organism>
<sequence>MIDTREKELPLLVYDLRVEGRARLHFALGSHALNVYGALDPVIDGLGHWTLCKTYPMVSGLNRDKPVLSARYYARTTETLWLGGTFHADEPSPAQAARLYPWPEGYVRTPREPKDRSIFSEEAVVGSRKPQGLSATSLGGEAEKSSWLLRALTVSLTPN</sequence>
<name>A0A2I0IKJ8_PUNGR</name>